<feature type="region of interest" description="Disordered" evidence="1">
    <location>
        <begin position="71"/>
        <end position="123"/>
    </location>
</feature>
<keyword evidence="3" id="KW-1185">Reference proteome</keyword>
<evidence type="ECO:0000313" key="3">
    <source>
        <dbReference type="Proteomes" id="UP000247233"/>
    </source>
</evidence>
<dbReference type="VEuPathDB" id="FungiDB:BO70DRAFT_361852"/>
<sequence>MVGRVGRHTQGLAGRYFWSALHPLTQLGRYHGRGDCLLRLIGIAGISVTDGINYRSLLSTWSSVSVVVSSSPPSRLLPPSTTARSPSAASATPVFPLVPPTAARRSADTPTSSAPRRSSSERF</sequence>
<comment type="caution">
    <text evidence="2">The sequence shown here is derived from an EMBL/GenBank/DDBJ whole genome shotgun (WGS) entry which is preliminary data.</text>
</comment>
<proteinExistence type="predicted"/>
<gene>
    <name evidence="2" type="ORF">BO70DRAFT_361852</name>
</gene>
<evidence type="ECO:0000256" key="1">
    <source>
        <dbReference type="SAM" id="MobiDB-lite"/>
    </source>
</evidence>
<dbReference type="RefSeq" id="XP_025399650.1">
    <property type="nucleotide sequence ID" value="XM_025543141.1"/>
</dbReference>
<dbReference type="Proteomes" id="UP000247233">
    <property type="component" value="Unassembled WGS sequence"/>
</dbReference>
<dbReference type="GeneID" id="37065378"/>
<dbReference type="AlphaFoldDB" id="A0A317W8I0"/>
<accession>A0A317W8I0</accession>
<protein>
    <submittedName>
        <fullName evidence="2">Uncharacterized protein</fullName>
    </submittedName>
</protein>
<name>A0A317W8I0_9EURO</name>
<organism evidence="2 3">
    <name type="scientific">Aspergillus heteromorphus CBS 117.55</name>
    <dbReference type="NCBI Taxonomy" id="1448321"/>
    <lineage>
        <taxon>Eukaryota</taxon>
        <taxon>Fungi</taxon>
        <taxon>Dikarya</taxon>
        <taxon>Ascomycota</taxon>
        <taxon>Pezizomycotina</taxon>
        <taxon>Eurotiomycetes</taxon>
        <taxon>Eurotiomycetidae</taxon>
        <taxon>Eurotiales</taxon>
        <taxon>Aspergillaceae</taxon>
        <taxon>Aspergillus</taxon>
        <taxon>Aspergillus subgen. Circumdati</taxon>
    </lineage>
</organism>
<reference evidence="2 3" key="1">
    <citation type="submission" date="2016-12" db="EMBL/GenBank/DDBJ databases">
        <title>The genomes of Aspergillus section Nigri reveals drivers in fungal speciation.</title>
        <authorList>
            <consortium name="DOE Joint Genome Institute"/>
            <person name="Vesth T.C."/>
            <person name="Nybo J."/>
            <person name="Theobald S."/>
            <person name="Brandl J."/>
            <person name="Frisvad J.C."/>
            <person name="Nielsen K.F."/>
            <person name="Lyhne E.K."/>
            <person name="Kogle M.E."/>
            <person name="Kuo A."/>
            <person name="Riley R."/>
            <person name="Clum A."/>
            <person name="Nolan M."/>
            <person name="Lipzen A."/>
            <person name="Salamov A."/>
            <person name="Henrissat B."/>
            <person name="Wiebenga A."/>
            <person name="De Vries R.P."/>
            <person name="Grigoriev I.V."/>
            <person name="Mortensen U.H."/>
            <person name="Andersen M.R."/>
            <person name="Baker S.E."/>
        </authorList>
    </citation>
    <scope>NUCLEOTIDE SEQUENCE [LARGE SCALE GENOMIC DNA]</scope>
    <source>
        <strain evidence="2 3">CBS 117.55</strain>
    </source>
</reference>
<dbReference type="EMBL" id="MSFL01000011">
    <property type="protein sequence ID" value="PWY82936.1"/>
    <property type="molecule type" value="Genomic_DNA"/>
</dbReference>
<evidence type="ECO:0000313" key="2">
    <source>
        <dbReference type="EMBL" id="PWY82936.1"/>
    </source>
</evidence>
<feature type="compositionally biased region" description="Low complexity" evidence="1">
    <location>
        <begin position="71"/>
        <end position="93"/>
    </location>
</feature>